<keyword evidence="3" id="KW-0347">Helicase</keyword>
<feature type="domain" description="DEAD/DEAH-box helicase" evidence="6">
    <location>
        <begin position="251"/>
        <end position="357"/>
    </location>
</feature>
<evidence type="ECO:0000259" key="6">
    <source>
        <dbReference type="Pfam" id="PF00270"/>
    </source>
</evidence>
<organism evidence="7 8">
    <name type="scientific">Ilex paraguariensis</name>
    <name type="common">yerba mate</name>
    <dbReference type="NCBI Taxonomy" id="185542"/>
    <lineage>
        <taxon>Eukaryota</taxon>
        <taxon>Viridiplantae</taxon>
        <taxon>Streptophyta</taxon>
        <taxon>Embryophyta</taxon>
        <taxon>Tracheophyta</taxon>
        <taxon>Spermatophyta</taxon>
        <taxon>Magnoliopsida</taxon>
        <taxon>eudicotyledons</taxon>
        <taxon>Gunneridae</taxon>
        <taxon>Pentapetalae</taxon>
        <taxon>asterids</taxon>
        <taxon>campanulids</taxon>
        <taxon>Aquifoliales</taxon>
        <taxon>Aquifoliaceae</taxon>
        <taxon>Ilex</taxon>
    </lineage>
</organism>
<proteinExistence type="predicted"/>
<feature type="region of interest" description="Disordered" evidence="5">
    <location>
        <begin position="1"/>
        <end position="28"/>
    </location>
</feature>
<dbReference type="InterPro" id="IPR011545">
    <property type="entry name" value="DEAD/DEAH_box_helicase_dom"/>
</dbReference>
<evidence type="ECO:0000256" key="5">
    <source>
        <dbReference type="SAM" id="MobiDB-lite"/>
    </source>
</evidence>
<accession>A0ABC8SRG7</accession>
<comment type="caution">
    <text evidence="7">The sequence shown here is derived from an EMBL/GenBank/DDBJ whole genome shotgun (WGS) entry which is preliminary data.</text>
</comment>
<keyword evidence="2" id="KW-0378">Hydrolase</keyword>
<reference evidence="7 8" key="1">
    <citation type="submission" date="2024-02" db="EMBL/GenBank/DDBJ databases">
        <authorList>
            <person name="Vignale AGUSTIN F."/>
            <person name="Sosa J E."/>
            <person name="Modenutti C."/>
        </authorList>
    </citation>
    <scope>NUCLEOTIDE SEQUENCE [LARGE SCALE GENOMIC DNA]</scope>
</reference>
<evidence type="ECO:0000256" key="2">
    <source>
        <dbReference type="ARBA" id="ARBA00022801"/>
    </source>
</evidence>
<dbReference type="Proteomes" id="UP001642360">
    <property type="component" value="Unassembled WGS sequence"/>
</dbReference>
<name>A0ABC8SRG7_9AQUA</name>
<sequence>MAKGDDAIRKKKNKKNRKKDASSKVSNRVAAIIASKKRRLSGKRRMCQGMCFSLPTPEDPFNDRHQKVDFGKKEIKKPRPLKADHRFNTGKESVASRKGALDMNHMKVDNQEHNMVKVNKLANEQKMLCRHVKKAGQKYGVKLGEAEIQLTDERVAIHAQQGHADENTGFPSKFLILCLNTIEIALRQEGAFSSEEDKPLFVDPWGVKFWKCYSIGKYIAETSGASTTEQIGWMASTAADTIARKEKEGQSFTSPFLLFLVPSQEKATKVRIVCKPLKALGIHTVSLHPGAPTDHQIHGLKSCEPEFLVSTPERLLELVSLKAVDISGVSFLVIDGLETLLKGGYLDVVQSIRQSISGDPYTVVFGDCSSYESIPVVQNLLQGSFCRLSFNDTITSQIQSACIIQSVHVCGSEEERLSKLNGTCNLQE</sequence>
<evidence type="ECO:0000256" key="4">
    <source>
        <dbReference type="ARBA" id="ARBA00022840"/>
    </source>
</evidence>
<evidence type="ECO:0000313" key="8">
    <source>
        <dbReference type="Proteomes" id="UP001642360"/>
    </source>
</evidence>
<feature type="compositionally biased region" description="Basic residues" evidence="5">
    <location>
        <begin position="9"/>
        <end position="18"/>
    </location>
</feature>
<dbReference type="GO" id="GO:0016787">
    <property type="term" value="F:hydrolase activity"/>
    <property type="evidence" value="ECO:0007669"/>
    <property type="project" value="UniProtKB-KW"/>
</dbReference>
<evidence type="ECO:0000313" key="7">
    <source>
        <dbReference type="EMBL" id="CAK9159617.1"/>
    </source>
</evidence>
<keyword evidence="1" id="KW-0547">Nucleotide-binding</keyword>
<dbReference type="GO" id="GO:0004386">
    <property type="term" value="F:helicase activity"/>
    <property type="evidence" value="ECO:0007669"/>
    <property type="project" value="UniProtKB-KW"/>
</dbReference>
<gene>
    <name evidence="7" type="ORF">ILEXP_LOCUS28321</name>
</gene>
<evidence type="ECO:0000256" key="1">
    <source>
        <dbReference type="ARBA" id="ARBA00022741"/>
    </source>
</evidence>
<dbReference type="GO" id="GO:0005524">
    <property type="term" value="F:ATP binding"/>
    <property type="evidence" value="ECO:0007669"/>
    <property type="project" value="UniProtKB-KW"/>
</dbReference>
<dbReference type="EMBL" id="CAUOFW020003391">
    <property type="protein sequence ID" value="CAK9159617.1"/>
    <property type="molecule type" value="Genomic_DNA"/>
</dbReference>
<protein>
    <recommendedName>
        <fullName evidence="6">DEAD/DEAH-box helicase domain-containing protein</fullName>
    </recommendedName>
</protein>
<keyword evidence="8" id="KW-1185">Reference proteome</keyword>
<dbReference type="InterPro" id="IPR027417">
    <property type="entry name" value="P-loop_NTPase"/>
</dbReference>
<evidence type="ECO:0000256" key="3">
    <source>
        <dbReference type="ARBA" id="ARBA00022806"/>
    </source>
</evidence>
<keyword evidence="4" id="KW-0067">ATP-binding</keyword>
<dbReference type="AlphaFoldDB" id="A0ABC8SRG7"/>
<dbReference type="Gene3D" id="3.40.50.300">
    <property type="entry name" value="P-loop containing nucleotide triphosphate hydrolases"/>
    <property type="match status" value="1"/>
</dbReference>
<dbReference type="Pfam" id="PF00270">
    <property type="entry name" value="DEAD"/>
    <property type="match status" value="1"/>
</dbReference>
<dbReference type="SUPFAM" id="SSF52540">
    <property type="entry name" value="P-loop containing nucleoside triphosphate hydrolases"/>
    <property type="match status" value="1"/>
</dbReference>
<dbReference type="PANTHER" id="PTHR47960">
    <property type="entry name" value="DEAD-BOX ATP-DEPENDENT RNA HELICASE 50"/>
    <property type="match status" value="1"/>
</dbReference>